<organism evidence="5">
    <name type="scientific">Fervidicoccus fontis</name>
    <dbReference type="NCBI Taxonomy" id="683846"/>
    <lineage>
        <taxon>Archaea</taxon>
        <taxon>Thermoproteota</taxon>
        <taxon>Thermoprotei</taxon>
        <taxon>Fervidicoccales</taxon>
        <taxon>Fervidicoccaceae</taxon>
        <taxon>Fervidicoccus</taxon>
    </lineage>
</organism>
<protein>
    <submittedName>
        <fullName evidence="5">Acetyl CoA synthetase</fullName>
    </submittedName>
</protein>
<dbReference type="SUPFAM" id="SSF51735">
    <property type="entry name" value="NAD(P)-binding Rossmann-fold domains"/>
    <property type="match status" value="1"/>
</dbReference>
<sequence>MSSDPELEKIEKLFKPRTIAVIGASRNIAKVGGTLLKNILANGFEGKVYAVNPEAKEIMGVPSYPSVLDIPDEIDHAVITVPADKVPEVVEETGKKGVKVVSIITSGFKETGRADLEEKIVEIAKKHGVRILGPNIFGVVYTPTNLNATFGPEKVLKGKIAFLTQSGALGIALMAWTAMEGIGLSSIVSLGNMADIDPIDLGKFFEKDDNTKVIAMYLEGISSGRGQQFLSEFRKISKSKPVIALKAGRSERGTKAISSHTGSLAGSDSMYDSAFKQAGILRANDVEQLFDWAKMLASVDSFDLKGKGFVIITNGGGMGVMATDAAEANGLPLLEMTDDLKQQFRKSMPWFGSPNNPIDLTGQASANSYESAIKTALENDVITGAVVMYCEVGFLDPIELARKISYSLKTYNIKKKPVNVVMLGGEKTREAARMLDREGIPSYSIPERAVSSMAAFYRYALFRTGKSSLQ</sequence>
<reference evidence="5" key="1">
    <citation type="journal article" date="2020" name="mSystems">
        <title>Genome- and Community-Level Interaction Insights into Carbon Utilization and Element Cycling Functions of Hydrothermarchaeota in Hydrothermal Sediment.</title>
        <authorList>
            <person name="Zhou Z."/>
            <person name="Liu Y."/>
            <person name="Xu W."/>
            <person name="Pan J."/>
            <person name="Luo Z.H."/>
            <person name="Li M."/>
        </authorList>
    </citation>
    <scope>NUCLEOTIDE SEQUENCE [LARGE SCALE GENOMIC DNA]</scope>
    <source>
        <strain evidence="5">SpSt-885</strain>
    </source>
</reference>
<gene>
    <name evidence="5" type="ORF">ENW83_02350</name>
</gene>
<dbReference type="PANTHER" id="PTHR43334:SF1">
    <property type="entry name" value="3-HYDROXYPROPIONATE--COA LIGASE [ADP-FORMING]"/>
    <property type="match status" value="1"/>
</dbReference>
<dbReference type="Pfam" id="PF13607">
    <property type="entry name" value="Succ_CoA_lig"/>
    <property type="match status" value="1"/>
</dbReference>
<evidence type="ECO:0000256" key="3">
    <source>
        <dbReference type="ARBA" id="ARBA00022840"/>
    </source>
</evidence>
<dbReference type="PANTHER" id="PTHR43334">
    <property type="entry name" value="ACETATE--COA LIGASE [ADP-FORMING]"/>
    <property type="match status" value="1"/>
</dbReference>
<evidence type="ECO:0000313" key="5">
    <source>
        <dbReference type="EMBL" id="HGZ60033.1"/>
    </source>
</evidence>
<evidence type="ECO:0000256" key="2">
    <source>
        <dbReference type="ARBA" id="ARBA00022741"/>
    </source>
</evidence>
<keyword evidence="1" id="KW-0436">Ligase</keyword>
<accession>A0A7J3SL19</accession>
<feature type="domain" description="CoA-binding" evidence="4">
    <location>
        <begin position="13"/>
        <end position="108"/>
    </location>
</feature>
<dbReference type="Gene3D" id="3.40.50.261">
    <property type="entry name" value="Succinyl-CoA synthetase domains"/>
    <property type="match status" value="2"/>
</dbReference>
<dbReference type="InterPro" id="IPR032875">
    <property type="entry name" value="Succ_CoA_lig_flav_dom"/>
</dbReference>
<name>A0A7J3SL19_9CREN</name>
<keyword evidence="3" id="KW-0067">ATP-binding</keyword>
<dbReference type="SMART" id="SM00881">
    <property type="entry name" value="CoA_binding"/>
    <property type="match status" value="1"/>
</dbReference>
<dbReference type="InterPro" id="IPR036291">
    <property type="entry name" value="NAD(P)-bd_dom_sf"/>
</dbReference>
<dbReference type="Pfam" id="PF13380">
    <property type="entry name" value="CoA_binding_2"/>
    <property type="match status" value="1"/>
</dbReference>
<dbReference type="GO" id="GO:0005524">
    <property type="term" value="F:ATP binding"/>
    <property type="evidence" value="ECO:0007669"/>
    <property type="project" value="UniProtKB-KW"/>
</dbReference>
<dbReference type="InterPro" id="IPR003781">
    <property type="entry name" value="CoA-bd"/>
</dbReference>
<keyword evidence="2" id="KW-0547">Nucleotide-binding</keyword>
<dbReference type="Pfam" id="PF19045">
    <property type="entry name" value="Ligase_CoA_2"/>
    <property type="match status" value="1"/>
</dbReference>
<evidence type="ECO:0000259" key="4">
    <source>
        <dbReference type="SMART" id="SM00881"/>
    </source>
</evidence>
<evidence type="ECO:0000256" key="1">
    <source>
        <dbReference type="ARBA" id="ARBA00022598"/>
    </source>
</evidence>
<dbReference type="InterPro" id="IPR016102">
    <property type="entry name" value="Succinyl-CoA_synth-like"/>
</dbReference>
<dbReference type="Gene3D" id="3.40.50.720">
    <property type="entry name" value="NAD(P)-binding Rossmann-like Domain"/>
    <property type="match status" value="1"/>
</dbReference>
<dbReference type="InterPro" id="IPR051538">
    <property type="entry name" value="Acyl-CoA_Synth/Transferase"/>
</dbReference>
<dbReference type="SUPFAM" id="SSF52210">
    <property type="entry name" value="Succinyl-CoA synthetase domains"/>
    <property type="match status" value="2"/>
</dbReference>
<dbReference type="AlphaFoldDB" id="A0A7J3SL19"/>
<dbReference type="GO" id="GO:0043758">
    <property type="term" value="F:acetate-CoA ligase (ADP-forming) activity"/>
    <property type="evidence" value="ECO:0007669"/>
    <property type="project" value="InterPro"/>
</dbReference>
<dbReference type="EMBL" id="DTLS01000065">
    <property type="protein sequence ID" value="HGZ60033.1"/>
    <property type="molecule type" value="Genomic_DNA"/>
</dbReference>
<proteinExistence type="predicted"/>
<comment type="caution">
    <text evidence="5">The sequence shown here is derived from an EMBL/GenBank/DDBJ whole genome shotgun (WGS) entry which is preliminary data.</text>
</comment>
<dbReference type="InterPro" id="IPR043938">
    <property type="entry name" value="Ligase_CoA_dom"/>
</dbReference>